<dbReference type="GO" id="GO:0005524">
    <property type="term" value="F:ATP binding"/>
    <property type="evidence" value="ECO:0007669"/>
    <property type="project" value="UniProtKB-UniRule"/>
</dbReference>
<dbReference type="InterPro" id="IPR004188">
    <property type="entry name" value="Phe-tRNA_ligase_II_N"/>
</dbReference>
<dbReference type="GO" id="GO:0005737">
    <property type="term" value="C:cytoplasm"/>
    <property type="evidence" value="ECO:0007669"/>
    <property type="project" value="UniProtKB-SubCell"/>
</dbReference>
<feature type="domain" description="Aminoacyl-transfer RNA synthetases class-II family profile" evidence="14">
    <location>
        <begin position="116"/>
        <end position="338"/>
    </location>
</feature>
<dbReference type="NCBIfam" id="TIGR00468">
    <property type="entry name" value="pheS"/>
    <property type="match status" value="1"/>
</dbReference>
<keyword evidence="9 13" id="KW-0460">Magnesium</keyword>
<protein>
    <recommendedName>
        <fullName evidence="13">Phenylalanine--tRNA ligase alpha subunit</fullName>
        <ecNumber evidence="13">6.1.1.20</ecNumber>
    </recommendedName>
    <alternativeName>
        <fullName evidence="13">Phenylalanyl-tRNA synthetase alpha subunit</fullName>
        <shortName evidence="13">PheRS</shortName>
    </alternativeName>
</protein>
<organism evidence="15 16">
    <name type="scientific">Aminivibrio pyruvatiphilus</name>
    <dbReference type="NCBI Taxonomy" id="1005740"/>
    <lineage>
        <taxon>Bacteria</taxon>
        <taxon>Thermotogati</taxon>
        <taxon>Synergistota</taxon>
        <taxon>Synergistia</taxon>
        <taxon>Synergistales</taxon>
        <taxon>Aminobacteriaceae</taxon>
        <taxon>Aminivibrio</taxon>
    </lineage>
</organism>
<dbReference type="SUPFAM" id="SSF46589">
    <property type="entry name" value="tRNA-binding arm"/>
    <property type="match status" value="1"/>
</dbReference>
<evidence type="ECO:0000256" key="10">
    <source>
        <dbReference type="ARBA" id="ARBA00022917"/>
    </source>
</evidence>
<comment type="caution">
    <text evidence="15">The sequence shown here is derived from an EMBL/GenBank/DDBJ whole genome shotgun (WGS) entry which is preliminary data.</text>
</comment>
<dbReference type="HAMAP" id="MF_00281">
    <property type="entry name" value="Phe_tRNA_synth_alpha1"/>
    <property type="match status" value="1"/>
</dbReference>
<dbReference type="EMBL" id="SORI01000010">
    <property type="protein sequence ID" value="TDY59973.1"/>
    <property type="molecule type" value="Genomic_DNA"/>
</dbReference>
<evidence type="ECO:0000256" key="4">
    <source>
        <dbReference type="ARBA" id="ARBA00022490"/>
    </source>
</evidence>
<reference evidence="15 16" key="1">
    <citation type="submission" date="2019-03" db="EMBL/GenBank/DDBJ databases">
        <title>Genomic Encyclopedia of Type Strains, Phase IV (KMG-IV): sequencing the most valuable type-strain genomes for metagenomic binning, comparative biology and taxonomic classification.</title>
        <authorList>
            <person name="Goeker M."/>
        </authorList>
    </citation>
    <scope>NUCLEOTIDE SEQUENCE [LARGE SCALE GENOMIC DNA]</scope>
    <source>
        <strain evidence="15 16">DSM 25964</strain>
    </source>
</reference>
<dbReference type="PANTHER" id="PTHR11538">
    <property type="entry name" value="PHENYLALANYL-TRNA SYNTHETASE"/>
    <property type="match status" value="1"/>
</dbReference>
<keyword evidence="10 13" id="KW-0648">Protein biosynthesis</keyword>
<dbReference type="PANTHER" id="PTHR11538:SF41">
    <property type="entry name" value="PHENYLALANINE--TRNA LIGASE, MITOCHONDRIAL"/>
    <property type="match status" value="1"/>
</dbReference>
<dbReference type="PROSITE" id="PS50862">
    <property type="entry name" value="AA_TRNA_LIGASE_II"/>
    <property type="match status" value="1"/>
</dbReference>
<dbReference type="Pfam" id="PF01409">
    <property type="entry name" value="tRNA-synt_2d"/>
    <property type="match status" value="1"/>
</dbReference>
<dbReference type="CDD" id="cd00496">
    <property type="entry name" value="PheRS_alpha_core"/>
    <property type="match status" value="1"/>
</dbReference>
<comment type="cofactor">
    <cofactor evidence="13">
        <name>Mg(2+)</name>
        <dbReference type="ChEBI" id="CHEBI:18420"/>
    </cofactor>
    <text evidence="13">Binds 2 magnesium ions per tetramer.</text>
</comment>
<dbReference type="AlphaFoldDB" id="A0A4R8M402"/>
<sequence>MTSIPSELHTIEQDFAGQLSRAATSEELQQVKVAFLGKKGILTSFLKKLGSLPPEERPAAGEAVNSLRDLMEARLAEGKKAIEEAESAEEERRNRIDVTLPARGREWGGIHPVAQLTQDVVEILAGLGFSVALGPEIEDDFHNFEALNIPASHPARDMQDTFYFPDGKLLRTHTSPVQVRSMLKYGAPIRIVCPGKVYRRDSDPTHSPMFNQLEGLLVEKDISVADMKGCLEALMAAIFARPLKARYRASYFPFTEPSLELDIECVECSGKNPSCRICKGTGWLEVAGLGMVHPNVLRYGGIDPDVYNGFAWGIGLDRIAMLKYRLTDLRVLFEGNVPYLLSGRTLSC</sequence>
<dbReference type="RefSeq" id="WP_166670100.1">
    <property type="nucleotide sequence ID" value="NZ_SORI01000010.1"/>
</dbReference>
<evidence type="ECO:0000313" key="15">
    <source>
        <dbReference type="EMBL" id="TDY59973.1"/>
    </source>
</evidence>
<dbReference type="GO" id="GO:0000287">
    <property type="term" value="F:magnesium ion binding"/>
    <property type="evidence" value="ECO:0007669"/>
    <property type="project" value="UniProtKB-UniRule"/>
</dbReference>
<evidence type="ECO:0000259" key="14">
    <source>
        <dbReference type="PROSITE" id="PS50862"/>
    </source>
</evidence>
<comment type="subunit">
    <text evidence="3 13">Tetramer of two alpha and two beta subunits.</text>
</comment>
<keyword evidence="8 13" id="KW-0067">ATP-binding</keyword>
<evidence type="ECO:0000313" key="16">
    <source>
        <dbReference type="Proteomes" id="UP000295066"/>
    </source>
</evidence>
<accession>A0A4R8M402</accession>
<keyword evidence="11 13" id="KW-0030">Aminoacyl-tRNA synthetase</keyword>
<evidence type="ECO:0000256" key="2">
    <source>
        <dbReference type="ARBA" id="ARBA00010207"/>
    </source>
</evidence>
<dbReference type="Proteomes" id="UP000295066">
    <property type="component" value="Unassembled WGS sequence"/>
</dbReference>
<feature type="binding site" evidence="13">
    <location>
        <position position="256"/>
    </location>
    <ligand>
        <name>Mg(2+)</name>
        <dbReference type="ChEBI" id="CHEBI:18420"/>
        <note>shared with beta subunit</note>
    </ligand>
</feature>
<evidence type="ECO:0000256" key="9">
    <source>
        <dbReference type="ARBA" id="ARBA00022842"/>
    </source>
</evidence>
<dbReference type="InterPro" id="IPR022911">
    <property type="entry name" value="Phe_tRNA_ligase_alpha1_bac"/>
</dbReference>
<comment type="similarity">
    <text evidence="2 13">Belongs to the class-II aminoacyl-tRNA synthetase family. Phe-tRNA synthetase alpha subunit type 1 subfamily.</text>
</comment>
<gene>
    <name evidence="13" type="primary">pheS</name>
    <name evidence="15" type="ORF">C8D99_110108</name>
</gene>
<dbReference type="InterPro" id="IPR010978">
    <property type="entry name" value="tRNA-bd_arm"/>
</dbReference>
<evidence type="ECO:0000256" key="3">
    <source>
        <dbReference type="ARBA" id="ARBA00011209"/>
    </source>
</evidence>
<dbReference type="InterPro" id="IPR006195">
    <property type="entry name" value="aa-tRNA-synth_II"/>
</dbReference>
<dbReference type="GO" id="GO:0000049">
    <property type="term" value="F:tRNA binding"/>
    <property type="evidence" value="ECO:0007669"/>
    <property type="project" value="InterPro"/>
</dbReference>
<evidence type="ECO:0000256" key="6">
    <source>
        <dbReference type="ARBA" id="ARBA00022723"/>
    </source>
</evidence>
<name>A0A4R8M402_9BACT</name>
<keyword evidence="7 13" id="KW-0547">Nucleotide-binding</keyword>
<comment type="catalytic activity">
    <reaction evidence="12 13">
        <text>tRNA(Phe) + L-phenylalanine + ATP = L-phenylalanyl-tRNA(Phe) + AMP + diphosphate + H(+)</text>
        <dbReference type="Rhea" id="RHEA:19413"/>
        <dbReference type="Rhea" id="RHEA-COMP:9668"/>
        <dbReference type="Rhea" id="RHEA-COMP:9699"/>
        <dbReference type="ChEBI" id="CHEBI:15378"/>
        <dbReference type="ChEBI" id="CHEBI:30616"/>
        <dbReference type="ChEBI" id="CHEBI:33019"/>
        <dbReference type="ChEBI" id="CHEBI:58095"/>
        <dbReference type="ChEBI" id="CHEBI:78442"/>
        <dbReference type="ChEBI" id="CHEBI:78531"/>
        <dbReference type="ChEBI" id="CHEBI:456215"/>
        <dbReference type="EC" id="6.1.1.20"/>
    </reaction>
</comment>
<dbReference type="GO" id="GO:0006432">
    <property type="term" value="P:phenylalanyl-tRNA aminoacylation"/>
    <property type="evidence" value="ECO:0007669"/>
    <property type="project" value="UniProtKB-UniRule"/>
</dbReference>
<dbReference type="InterPro" id="IPR004529">
    <property type="entry name" value="Phe-tRNA-synth_IIc_asu"/>
</dbReference>
<evidence type="ECO:0000256" key="5">
    <source>
        <dbReference type="ARBA" id="ARBA00022598"/>
    </source>
</evidence>
<evidence type="ECO:0000256" key="12">
    <source>
        <dbReference type="ARBA" id="ARBA00049255"/>
    </source>
</evidence>
<dbReference type="EC" id="6.1.1.20" evidence="13"/>
<evidence type="ECO:0000256" key="7">
    <source>
        <dbReference type="ARBA" id="ARBA00022741"/>
    </source>
</evidence>
<keyword evidence="4 13" id="KW-0963">Cytoplasm</keyword>
<keyword evidence="5 13" id="KW-0436">Ligase</keyword>
<dbReference type="Gene3D" id="3.30.930.10">
    <property type="entry name" value="Bira Bifunctional Protein, Domain 2"/>
    <property type="match status" value="1"/>
</dbReference>
<comment type="subcellular location">
    <subcellularLocation>
        <location evidence="1 13">Cytoplasm</location>
    </subcellularLocation>
</comment>
<keyword evidence="16" id="KW-1185">Reference proteome</keyword>
<dbReference type="SUPFAM" id="SSF55681">
    <property type="entry name" value="Class II aaRS and biotin synthetases"/>
    <property type="match status" value="1"/>
</dbReference>
<dbReference type="GO" id="GO:0004826">
    <property type="term" value="F:phenylalanine-tRNA ligase activity"/>
    <property type="evidence" value="ECO:0007669"/>
    <property type="project" value="UniProtKB-UniRule"/>
</dbReference>
<dbReference type="InterPro" id="IPR002319">
    <property type="entry name" value="Phenylalanyl-tRNA_Synthase"/>
</dbReference>
<evidence type="ECO:0000256" key="13">
    <source>
        <dbReference type="HAMAP-Rule" id="MF_00281"/>
    </source>
</evidence>
<dbReference type="InterPro" id="IPR045864">
    <property type="entry name" value="aa-tRNA-synth_II/BPL/LPL"/>
</dbReference>
<dbReference type="Pfam" id="PF02912">
    <property type="entry name" value="Phe_tRNA-synt_N"/>
    <property type="match status" value="1"/>
</dbReference>
<proteinExistence type="inferred from homology"/>
<keyword evidence="6 13" id="KW-0479">Metal-binding</keyword>
<evidence type="ECO:0000256" key="8">
    <source>
        <dbReference type="ARBA" id="ARBA00022840"/>
    </source>
</evidence>
<evidence type="ECO:0000256" key="1">
    <source>
        <dbReference type="ARBA" id="ARBA00004496"/>
    </source>
</evidence>
<evidence type="ECO:0000256" key="11">
    <source>
        <dbReference type="ARBA" id="ARBA00023146"/>
    </source>
</evidence>